<dbReference type="PANTHER" id="PTHR47331">
    <property type="entry name" value="PHD-TYPE DOMAIN-CONTAINING PROTEIN"/>
    <property type="match status" value="1"/>
</dbReference>
<dbReference type="EMBL" id="CAJHJT010000023">
    <property type="protein sequence ID" value="CAD7000969.1"/>
    <property type="molecule type" value="Genomic_DNA"/>
</dbReference>
<dbReference type="Proteomes" id="UP000606786">
    <property type="component" value="Unassembled WGS sequence"/>
</dbReference>
<name>A0A811UPE1_CERCA</name>
<organism evidence="1 2">
    <name type="scientific">Ceratitis capitata</name>
    <name type="common">Mediterranean fruit fly</name>
    <name type="synonym">Tephritis capitata</name>
    <dbReference type="NCBI Taxonomy" id="7213"/>
    <lineage>
        <taxon>Eukaryota</taxon>
        <taxon>Metazoa</taxon>
        <taxon>Ecdysozoa</taxon>
        <taxon>Arthropoda</taxon>
        <taxon>Hexapoda</taxon>
        <taxon>Insecta</taxon>
        <taxon>Pterygota</taxon>
        <taxon>Neoptera</taxon>
        <taxon>Endopterygota</taxon>
        <taxon>Diptera</taxon>
        <taxon>Brachycera</taxon>
        <taxon>Muscomorpha</taxon>
        <taxon>Tephritoidea</taxon>
        <taxon>Tephritidae</taxon>
        <taxon>Ceratitis</taxon>
        <taxon>Ceratitis</taxon>
    </lineage>
</organism>
<dbReference type="OrthoDB" id="8065733at2759"/>
<dbReference type="Pfam" id="PF03564">
    <property type="entry name" value="DUF1759"/>
    <property type="match status" value="1"/>
</dbReference>
<keyword evidence="2" id="KW-1185">Reference proteome</keyword>
<reference evidence="1" key="1">
    <citation type="submission" date="2020-11" db="EMBL/GenBank/DDBJ databases">
        <authorList>
            <person name="Whitehead M."/>
        </authorList>
    </citation>
    <scope>NUCLEOTIDE SEQUENCE</scope>
    <source>
        <strain evidence="1">EGII</strain>
    </source>
</reference>
<protein>
    <submittedName>
        <fullName evidence="1">(Mediterranean fruit fly) hypothetical protein</fullName>
    </submittedName>
</protein>
<accession>A0A811UPE1</accession>
<evidence type="ECO:0000313" key="1">
    <source>
        <dbReference type="EMBL" id="CAD7000969.1"/>
    </source>
</evidence>
<dbReference type="AlphaFoldDB" id="A0A811UPE1"/>
<comment type="caution">
    <text evidence="1">The sequence shown here is derived from an EMBL/GenBank/DDBJ whole genome shotgun (WGS) entry which is preliminary data.</text>
</comment>
<dbReference type="InterPro" id="IPR005312">
    <property type="entry name" value="DUF1759"/>
</dbReference>
<gene>
    <name evidence="1" type="ORF">CCAP1982_LOCUS9442</name>
</gene>
<sequence>MFTAVYINHPLLSPAQKLYHLRYKTRGQAGDIVKRFALTNDNFQLAWDALHTRYENKRQLVDNQVSKLLNLPKVRKETVEEFIDLYSSITNSLLVLETLGTPTDSWDPILVNICSSALPESSLMLWEQSLVSRKQCPTWQQMKEFLYRQFEIVECVEHKLAKSSTSHKITKPILSPQNSHQSCKLCKKNHSLKHCKEFKKLPILQRYKFIKTNNICTNCLALYQTLKRCTSRHRCLHCQKMHNTLLHISPTHGSPCQDNHKQTHLTTPTQGMQKNAILTSTSQNIQKTVMITPDHNSRSVCRNNMQSHYSNHEKICSLHTLMNP</sequence>
<proteinExistence type="predicted"/>
<evidence type="ECO:0000313" key="2">
    <source>
        <dbReference type="Proteomes" id="UP000606786"/>
    </source>
</evidence>